<evidence type="ECO:0000313" key="18">
    <source>
        <dbReference type="Proteomes" id="UP000000263"/>
    </source>
</evidence>
<comment type="cofactor">
    <cofactor evidence="2">
        <name>Mg(2+)</name>
        <dbReference type="ChEBI" id="CHEBI:18420"/>
    </cofactor>
</comment>
<dbReference type="HOGENOM" id="CLU_027420_3_1_0"/>
<dbReference type="EC" id="6.3.4.13" evidence="4 14"/>
<dbReference type="GO" id="GO:0004637">
    <property type="term" value="F:phosphoribosylamine-glycine ligase activity"/>
    <property type="evidence" value="ECO:0007669"/>
    <property type="project" value="UniProtKB-UniRule"/>
</dbReference>
<dbReference type="GO" id="GO:0009113">
    <property type="term" value="P:purine nucleobase biosynthetic process"/>
    <property type="evidence" value="ECO:0007669"/>
    <property type="project" value="InterPro"/>
</dbReference>
<evidence type="ECO:0000313" key="17">
    <source>
        <dbReference type="EMBL" id="ABU59229.1"/>
    </source>
</evidence>
<dbReference type="NCBIfam" id="TIGR00877">
    <property type="entry name" value="purD"/>
    <property type="match status" value="1"/>
</dbReference>
<dbReference type="HAMAP" id="MF_00138">
    <property type="entry name" value="GARS"/>
    <property type="match status" value="1"/>
</dbReference>
<dbReference type="InterPro" id="IPR020559">
    <property type="entry name" value="PRibGlycinamide_synth_CS"/>
</dbReference>
<dbReference type="InterPro" id="IPR000115">
    <property type="entry name" value="PRibGlycinamide_synth"/>
</dbReference>
<evidence type="ECO:0000256" key="3">
    <source>
        <dbReference type="ARBA" id="ARBA00005174"/>
    </source>
</evidence>
<dbReference type="InterPro" id="IPR011054">
    <property type="entry name" value="Rudment_hybrid_motif"/>
</dbReference>
<dbReference type="InterPro" id="IPR020560">
    <property type="entry name" value="PRibGlycinamide_synth_C-dom"/>
</dbReference>
<feature type="domain" description="ATP-grasp" evidence="16">
    <location>
        <begin position="107"/>
        <end position="309"/>
    </location>
</feature>
<dbReference type="Gene3D" id="3.30.1490.20">
    <property type="entry name" value="ATP-grasp fold, A domain"/>
    <property type="match status" value="1"/>
</dbReference>
<evidence type="ECO:0000256" key="13">
    <source>
        <dbReference type="ARBA" id="ARBA00042864"/>
    </source>
</evidence>
<keyword evidence="8 14" id="KW-0658">Purine biosynthesis</keyword>
<dbReference type="PANTHER" id="PTHR43472">
    <property type="entry name" value="PHOSPHORIBOSYLAMINE--GLYCINE LIGASE"/>
    <property type="match status" value="1"/>
</dbReference>
<keyword evidence="7 15" id="KW-0547">Nucleotide-binding</keyword>
<dbReference type="KEGG" id="rca:Rcas_3175"/>
<evidence type="ECO:0000256" key="5">
    <source>
        <dbReference type="ARBA" id="ARBA00022598"/>
    </source>
</evidence>
<evidence type="ECO:0000256" key="14">
    <source>
        <dbReference type="HAMAP-Rule" id="MF_00138"/>
    </source>
</evidence>
<dbReference type="Gene3D" id="3.40.50.20">
    <property type="match status" value="1"/>
</dbReference>
<dbReference type="SMART" id="SM01209">
    <property type="entry name" value="GARS_A"/>
    <property type="match status" value="1"/>
</dbReference>
<dbReference type="InterPro" id="IPR020562">
    <property type="entry name" value="PRibGlycinamide_synth_N"/>
</dbReference>
<evidence type="ECO:0000256" key="10">
    <source>
        <dbReference type="ARBA" id="ARBA00023211"/>
    </source>
</evidence>
<dbReference type="OrthoDB" id="9807240at2"/>
<evidence type="ECO:0000256" key="9">
    <source>
        <dbReference type="ARBA" id="ARBA00022840"/>
    </source>
</evidence>
<dbReference type="InterPro" id="IPR020561">
    <property type="entry name" value="PRibGlycinamid_synth_ATP-grasp"/>
</dbReference>
<dbReference type="FunFam" id="3.90.600.10:FF:000001">
    <property type="entry name" value="Trifunctional purine biosynthetic protein adenosine-3"/>
    <property type="match status" value="1"/>
</dbReference>
<proteinExistence type="inferred from homology"/>
<keyword evidence="6" id="KW-0479">Metal-binding</keyword>
<evidence type="ECO:0000259" key="16">
    <source>
        <dbReference type="PROSITE" id="PS50975"/>
    </source>
</evidence>
<comment type="cofactor">
    <cofactor evidence="1">
        <name>Mn(2+)</name>
        <dbReference type="ChEBI" id="CHEBI:29035"/>
    </cofactor>
</comment>
<dbReference type="FunFam" id="3.40.50.20:FF:000006">
    <property type="entry name" value="Phosphoribosylamine--glycine ligase, chloroplastic"/>
    <property type="match status" value="1"/>
</dbReference>
<comment type="similarity">
    <text evidence="11 14">Belongs to the GARS family.</text>
</comment>
<dbReference type="SUPFAM" id="SSF56059">
    <property type="entry name" value="Glutathione synthetase ATP-binding domain-like"/>
    <property type="match status" value="1"/>
</dbReference>
<dbReference type="EMBL" id="CP000804">
    <property type="protein sequence ID" value="ABU59229.1"/>
    <property type="molecule type" value="Genomic_DNA"/>
</dbReference>
<keyword evidence="10" id="KW-0464">Manganese</keyword>
<dbReference type="SMART" id="SM01210">
    <property type="entry name" value="GARS_C"/>
    <property type="match status" value="1"/>
</dbReference>
<comment type="pathway">
    <text evidence="3 14">Purine metabolism; IMP biosynthesis via de novo pathway; N(1)-(5-phospho-D-ribosyl)glycinamide from 5-phospho-alpha-D-ribose 1-diphosphate: step 2/2.</text>
</comment>
<evidence type="ECO:0000256" key="4">
    <source>
        <dbReference type="ARBA" id="ARBA00013255"/>
    </source>
</evidence>
<keyword evidence="18" id="KW-1185">Reference proteome</keyword>
<evidence type="ECO:0000256" key="11">
    <source>
        <dbReference type="ARBA" id="ARBA00038345"/>
    </source>
</evidence>
<evidence type="ECO:0000256" key="8">
    <source>
        <dbReference type="ARBA" id="ARBA00022755"/>
    </source>
</evidence>
<dbReference type="GO" id="GO:0006189">
    <property type="term" value="P:'de novo' IMP biosynthetic process"/>
    <property type="evidence" value="ECO:0007669"/>
    <property type="project" value="UniProtKB-UniRule"/>
</dbReference>
<evidence type="ECO:0000256" key="15">
    <source>
        <dbReference type="PROSITE-ProRule" id="PRU00409"/>
    </source>
</evidence>
<dbReference type="UniPathway" id="UPA00074">
    <property type="reaction ID" value="UER00125"/>
</dbReference>
<dbReference type="Pfam" id="PF02843">
    <property type="entry name" value="GARS_C"/>
    <property type="match status" value="1"/>
</dbReference>
<dbReference type="Proteomes" id="UP000000263">
    <property type="component" value="Chromosome"/>
</dbReference>
<evidence type="ECO:0000256" key="1">
    <source>
        <dbReference type="ARBA" id="ARBA00001936"/>
    </source>
</evidence>
<keyword evidence="5 14" id="KW-0436">Ligase</keyword>
<evidence type="ECO:0000256" key="6">
    <source>
        <dbReference type="ARBA" id="ARBA00022723"/>
    </source>
</evidence>
<dbReference type="Gene3D" id="3.90.600.10">
    <property type="entry name" value="Phosphoribosylglycinamide synthetase, C-terminal domain"/>
    <property type="match status" value="1"/>
</dbReference>
<dbReference type="PANTHER" id="PTHR43472:SF1">
    <property type="entry name" value="PHOSPHORIBOSYLAMINE--GLYCINE LIGASE, CHLOROPLASTIC"/>
    <property type="match status" value="1"/>
</dbReference>
<dbReference type="RefSeq" id="WP_012121653.1">
    <property type="nucleotide sequence ID" value="NC_009767.1"/>
</dbReference>
<dbReference type="eggNOG" id="COG0151">
    <property type="taxonomic scope" value="Bacteria"/>
</dbReference>
<evidence type="ECO:0000256" key="7">
    <source>
        <dbReference type="ARBA" id="ARBA00022741"/>
    </source>
</evidence>
<dbReference type="InterPro" id="IPR011761">
    <property type="entry name" value="ATP-grasp"/>
</dbReference>
<dbReference type="SUPFAM" id="SSF51246">
    <property type="entry name" value="Rudiment single hybrid motif"/>
    <property type="match status" value="1"/>
</dbReference>
<dbReference type="Pfam" id="PF01071">
    <property type="entry name" value="GARS_A"/>
    <property type="match status" value="1"/>
</dbReference>
<dbReference type="GO" id="GO:0005524">
    <property type="term" value="F:ATP binding"/>
    <property type="evidence" value="ECO:0007669"/>
    <property type="project" value="UniProtKB-UniRule"/>
</dbReference>
<dbReference type="PROSITE" id="PS50975">
    <property type="entry name" value="ATP_GRASP"/>
    <property type="match status" value="1"/>
</dbReference>
<dbReference type="PROSITE" id="PS00184">
    <property type="entry name" value="GARS"/>
    <property type="match status" value="1"/>
</dbReference>
<comment type="catalytic activity">
    <reaction evidence="14">
        <text>5-phospho-beta-D-ribosylamine + glycine + ATP = N(1)-(5-phospho-beta-D-ribosyl)glycinamide + ADP + phosphate + H(+)</text>
        <dbReference type="Rhea" id="RHEA:17453"/>
        <dbReference type="ChEBI" id="CHEBI:15378"/>
        <dbReference type="ChEBI" id="CHEBI:30616"/>
        <dbReference type="ChEBI" id="CHEBI:43474"/>
        <dbReference type="ChEBI" id="CHEBI:57305"/>
        <dbReference type="ChEBI" id="CHEBI:58681"/>
        <dbReference type="ChEBI" id="CHEBI:143788"/>
        <dbReference type="ChEBI" id="CHEBI:456216"/>
        <dbReference type="EC" id="6.3.4.13"/>
    </reaction>
</comment>
<dbReference type="InterPro" id="IPR013815">
    <property type="entry name" value="ATP_grasp_subdomain_1"/>
</dbReference>
<reference evidence="17 18" key="1">
    <citation type="submission" date="2007-08" db="EMBL/GenBank/DDBJ databases">
        <title>Complete sequence of Roseiflexus castenholzii DSM 13941.</title>
        <authorList>
            <consortium name="US DOE Joint Genome Institute"/>
            <person name="Copeland A."/>
            <person name="Lucas S."/>
            <person name="Lapidus A."/>
            <person name="Barry K."/>
            <person name="Glavina del Rio T."/>
            <person name="Dalin E."/>
            <person name="Tice H."/>
            <person name="Pitluck S."/>
            <person name="Thompson L.S."/>
            <person name="Brettin T."/>
            <person name="Bruce D."/>
            <person name="Detter J.C."/>
            <person name="Han C."/>
            <person name="Tapia R."/>
            <person name="Schmutz J."/>
            <person name="Larimer F."/>
            <person name="Land M."/>
            <person name="Hauser L."/>
            <person name="Kyrpides N."/>
            <person name="Mikhailova N."/>
            <person name="Bryant D.A."/>
            <person name="Hanada S."/>
            <person name="Tsukatani Y."/>
            <person name="Richardson P."/>
        </authorList>
    </citation>
    <scope>NUCLEOTIDE SEQUENCE [LARGE SCALE GENOMIC DNA]</scope>
    <source>
        <strain evidence="18">DSM 13941 / HLO8</strain>
    </source>
</reference>
<dbReference type="InterPro" id="IPR016185">
    <property type="entry name" value="PreATP-grasp_dom_sf"/>
</dbReference>
<sequence length="418" mass="43316">MNVLLVGSGGREHALAWKLAQSPLIDTLFVAPGNPGTAQIGRNLPVEALDIPRLVEVAQSERIDLVVVGPEAPLAAGLADACLKAGIPVFGPTAAAAQIESSKAFAKRLMIEAGIPTAEAHIFDDPDSAADFVRTTCRTWVVKADGLAAGKGVIVPESVGDTLDAIRMLSATRAGARLVLEERLSGPEVSLIALCDGERALPLPPAQDHKRLRDGDAGPNTGGMGAYAPAPHLTPADVTDLTAQIILPALRALQNARTPFCGALYAGLILTEQGPRVLEFNARFGDPETQAILPLLDGDLLAALAACAGNGALSDDMLRGTNNAAACVVLAAEGYPDTPRRSDVISGIASVNDPHVVIFHAGTAWKNGQLTTAGGRVLGVTGVGPTLREALARAYAAVDRISFPGMQYRRDIGAKAIQ</sequence>
<keyword evidence="9 15" id="KW-0067">ATP-binding</keyword>
<evidence type="ECO:0000256" key="2">
    <source>
        <dbReference type="ARBA" id="ARBA00001946"/>
    </source>
</evidence>
<dbReference type="AlphaFoldDB" id="A7NNT5"/>
<dbReference type="SUPFAM" id="SSF52440">
    <property type="entry name" value="PreATP-grasp domain"/>
    <property type="match status" value="1"/>
</dbReference>
<dbReference type="Gene3D" id="3.30.470.20">
    <property type="entry name" value="ATP-grasp fold, B domain"/>
    <property type="match status" value="1"/>
</dbReference>
<dbReference type="InterPro" id="IPR037123">
    <property type="entry name" value="PRibGlycinamide_synth_C_sf"/>
</dbReference>
<protein>
    <recommendedName>
        <fullName evidence="4 14">Phosphoribosylamine--glycine ligase</fullName>
        <ecNumber evidence="4 14">6.3.4.13</ecNumber>
    </recommendedName>
    <alternativeName>
        <fullName evidence="14">GARS</fullName>
    </alternativeName>
    <alternativeName>
        <fullName evidence="12 14">Glycinamide ribonucleotide synthetase</fullName>
    </alternativeName>
    <alternativeName>
        <fullName evidence="13 14">Phosphoribosylglycinamide synthetase</fullName>
    </alternativeName>
</protein>
<accession>A7NNT5</accession>
<dbReference type="GO" id="GO:0046872">
    <property type="term" value="F:metal ion binding"/>
    <property type="evidence" value="ECO:0007669"/>
    <property type="project" value="UniProtKB-KW"/>
</dbReference>
<name>A7NNT5_ROSCS</name>
<organism evidence="17 18">
    <name type="scientific">Roseiflexus castenholzii (strain DSM 13941 / HLO8)</name>
    <dbReference type="NCBI Taxonomy" id="383372"/>
    <lineage>
        <taxon>Bacteria</taxon>
        <taxon>Bacillati</taxon>
        <taxon>Chloroflexota</taxon>
        <taxon>Chloroflexia</taxon>
        <taxon>Chloroflexales</taxon>
        <taxon>Roseiflexineae</taxon>
        <taxon>Roseiflexaceae</taxon>
        <taxon>Roseiflexus</taxon>
    </lineage>
</organism>
<evidence type="ECO:0000256" key="12">
    <source>
        <dbReference type="ARBA" id="ARBA00042242"/>
    </source>
</evidence>
<dbReference type="Pfam" id="PF02844">
    <property type="entry name" value="GARS_N"/>
    <property type="match status" value="1"/>
</dbReference>
<dbReference type="STRING" id="383372.Rcas_3175"/>
<gene>
    <name evidence="14" type="primary">purD</name>
    <name evidence="17" type="ordered locus">Rcas_3175</name>
</gene>